<dbReference type="EMBL" id="BAABAU010000001">
    <property type="protein sequence ID" value="GAA4266338.1"/>
    <property type="molecule type" value="Genomic_DNA"/>
</dbReference>
<comment type="caution">
    <text evidence="3">The sequence shown here is derived from an EMBL/GenBank/DDBJ whole genome shotgun (WGS) entry which is preliminary data.</text>
</comment>
<dbReference type="InterPro" id="IPR001849">
    <property type="entry name" value="PH_domain"/>
</dbReference>
<dbReference type="RefSeq" id="WP_344795472.1">
    <property type="nucleotide sequence ID" value="NZ_BAABAU010000001.1"/>
</dbReference>
<organism evidence="3 4">
    <name type="scientific">Frondihabitans peucedani</name>
    <dbReference type="NCBI Taxonomy" id="598626"/>
    <lineage>
        <taxon>Bacteria</taxon>
        <taxon>Bacillati</taxon>
        <taxon>Actinomycetota</taxon>
        <taxon>Actinomycetes</taxon>
        <taxon>Micrococcales</taxon>
        <taxon>Microbacteriaceae</taxon>
        <taxon>Frondihabitans</taxon>
    </lineage>
</organism>
<gene>
    <name evidence="3" type="ORF">GCM10022256_19500</name>
</gene>
<accession>A0ABP8E2B3</accession>
<sequence>MARSEETRAAWLEALAQMEAVAGASGDGTWAPSAWSPDPDLGPLPPELEDRAREVHAKQRSAIARVLEARRTVVKHLAALKSVPPSKETDRAVYLDATG</sequence>
<proteinExistence type="predicted"/>
<feature type="region of interest" description="Disordered" evidence="1">
    <location>
        <begin position="23"/>
        <end position="47"/>
    </location>
</feature>
<dbReference type="Proteomes" id="UP001501594">
    <property type="component" value="Unassembled WGS sequence"/>
</dbReference>
<evidence type="ECO:0000256" key="1">
    <source>
        <dbReference type="SAM" id="MobiDB-lite"/>
    </source>
</evidence>
<keyword evidence="4" id="KW-1185">Reference proteome</keyword>
<evidence type="ECO:0000313" key="4">
    <source>
        <dbReference type="Proteomes" id="UP001501594"/>
    </source>
</evidence>
<name>A0ABP8E2B3_9MICO</name>
<evidence type="ECO:0000313" key="3">
    <source>
        <dbReference type="EMBL" id="GAA4266338.1"/>
    </source>
</evidence>
<reference evidence="4" key="1">
    <citation type="journal article" date="2019" name="Int. J. Syst. Evol. Microbiol.">
        <title>The Global Catalogue of Microorganisms (GCM) 10K type strain sequencing project: providing services to taxonomists for standard genome sequencing and annotation.</title>
        <authorList>
            <consortium name="The Broad Institute Genomics Platform"/>
            <consortium name="The Broad Institute Genome Sequencing Center for Infectious Disease"/>
            <person name="Wu L."/>
            <person name="Ma J."/>
        </authorList>
    </citation>
    <scope>NUCLEOTIDE SEQUENCE [LARGE SCALE GENOMIC DNA]</scope>
    <source>
        <strain evidence="4">JCM 17442</strain>
    </source>
</reference>
<dbReference type="PROSITE" id="PS50003">
    <property type="entry name" value="PH_DOMAIN"/>
    <property type="match status" value="1"/>
</dbReference>
<evidence type="ECO:0000259" key="2">
    <source>
        <dbReference type="PROSITE" id="PS50003"/>
    </source>
</evidence>
<protein>
    <recommendedName>
        <fullName evidence="2">PH domain-containing protein</fullName>
    </recommendedName>
</protein>
<feature type="domain" description="PH" evidence="2">
    <location>
        <begin position="1"/>
        <end position="20"/>
    </location>
</feature>